<name>A0A4Y2GYW4_ARAVE</name>
<sequence length="132" mass="14678">MDRGAELASFFCYSVLPLLHRKASFGILLLQAHSGMIYQQAGGDLPRLMFGEDLALASYLTEFFSCRLCVAILPFNRSMILLASFFRGTGKWERMLSGRRLLTRISSIGVSLPLISQSSMEDSVLLSAVCQY</sequence>
<comment type="caution">
    <text evidence="1">The sequence shown here is derived from an EMBL/GenBank/DDBJ whole genome shotgun (WGS) entry which is preliminary data.</text>
</comment>
<gene>
    <name evidence="1" type="ORF">AVEN_222546_1</name>
</gene>
<evidence type="ECO:0000313" key="2">
    <source>
        <dbReference type="Proteomes" id="UP000499080"/>
    </source>
</evidence>
<reference evidence="1 2" key="1">
    <citation type="journal article" date="2019" name="Sci. Rep.">
        <title>Orb-weaving spider Araneus ventricosus genome elucidates the spidroin gene catalogue.</title>
        <authorList>
            <person name="Kono N."/>
            <person name="Nakamura H."/>
            <person name="Ohtoshi R."/>
            <person name="Moran D.A.P."/>
            <person name="Shinohara A."/>
            <person name="Yoshida Y."/>
            <person name="Fujiwara M."/>
            <person name="Mori M."/>
            <person name="Tomita M."/>
            <person name="Arakawa K."/>
        </authorList>
    </citation>
    <scope>NUCLEOTIDE SEQUENCE [LARGE SCALE GENOMIC DNA]</scope>
</reference>
<protein>
    <submittedName>
        <fullName evidence="1">Uncharacterized protein</fullName>
    </submittedName>
</protein>
<proteinExistence type="predicted"/>
<dbReference type="EMBL" id="BGPR01001603">
    <property type="protein sequence ID" value="GBM57698.1"/>
    <property type="molecule type" value="Genomic_DNA"/>
</dbReference>
<organism evidence="1 2">
    <name type="scientific">Araneus ventricosus</name>
    <name type="common">Orbweaver spider</name>
    <name type="synonym">Epeira ventricosa</name>
    <dbReference type="NCBI Taxonomy" id="182803"/>
    <lineage>
        <taxon>Eukaryota</taxon>
        <taxon>Metazoa</taxon>
        <taxon>Ecdysozoa</taxon>
        <taxon>Arthropoda</taxon>
        <taxon>Chelicerata</taxon>
        <taxon>Arachnida</taxon>
        <taxon>Araneae</taxon>
        <taxon>Araneomorphae</taxon>
        <taxon>Entelegynae</taxon>
        <taxon>Araneoidea</taxon>
        <taxon>Araneidae</taxon>
        <taxon>Araneus</taxon>
    </lineage>
</organism>
<dbReference type="Proteomes" id="UP000499080">
    <property type="component" value="Unassembled WGS sequence"/>
</dbReference>
<accession>A0A4Y2GYW4</accession>
<dbReference type="AlphaFoldDB" id="A0A4Y2GYW4"/>
<keyword evidence="2" id="KW-1185">Reference proteome</keyword>
<evidence type="ECO:0000313" key="1">
    <source>
        <dbReference type="EMBL" id="GBM57698.1"/>
    </source>
</evidence>